<dbReference type="VEuPathDB" id="VectorBase:FBgn0264748"/>
<protein>
    <submittedName>
        <fullName evidence="1">HDC10779</fullName>
    </submittedName>
</protein>
<accession>Q6IL13</accession>
<dbReference type="Gene3D" id="3.80.10.10">
    <property type="entry name" value="Ribonuclease Inhibitor"/>
    <property type="match status" value="2"/>
</dbReference>
<dbReference type="ExpressionAtlas" id="Q6IL13">
    <property type="expression patterns" value="baseline and differential"/>
</dbReference>
<dbReference type="OrthoDB" id="7860491at2759"/>
<sequence length="783" mass="90087">MTQLKELSVKGYIDENAFHSVNEIQKLVALEKLNIEQHYYLDKPDVNILRICSSLSNLRKLTINNVHIISCEEPHSKMWADLETLKLIICALTPELPDCPNLKVLDIHYLRNSNEGYILKFILKNGRNLKTLYERCHPPIDANGFLQLLRGCPNLRYLYTPLEYIKLYAAYLSTIVEILRENKVTPENPFELVVCRRIKWKWFRRLFCTSLAFGLRSRGYGVPAMRNQRTITDLPFEVLDIIFSNLRNLRDKLRLAQVDDYLGKAFSYHSRSDYKKFSPKIHFPVRLYRVLLANCGPSIVEFTCGSDTWSDLLAKSIAKYCPNLESVNISATLRNSHSLQFFLLNLANSLISVELKLNDSCQSPRILNAVAELKHLKKFLYEGYIDRGVNQLCKLVDLEELQLIYQASRCSCCSFQFAISSRAKSFAMENQRTIYDLPIEVLDLIFVELQSLVDKVQLAQVHEKLGKAFAYHSRSAFKKLSPFFGVTQELWLVIVSLCGSTVEEFSSRQIWNTPWSDILVESIEQHCTNLKSVRIDVFENNCDGVRSFLLKMSKLLVSAELTIFTKDPKKLFDSVAEMANVTQLALRGNITEDVCQIQKLTALEELVIDYNKSFNPFLPLNLLEICTPLTNLRSLTVRNITIIPSEQPHPLIWPKLEDLKINDCEIITELPDCPKLKTLDMINSNCYIEGLLFGFILQNGVNIKKMNENSNPPPFDGDNFLQVLRSCPKLRAFYTPMKAIKIYQAFVSAIVEVLKDNGVKKEEPFKLIIYARAKSKWIRRLVK</sequence>
<dbReference type="VEuPathDB" id="VectorBase:FBgn0264747"/>
<name>Q6IL13_DROME</name>
<organism evidence="1">
    <name type="scientific">Drosophila melanogaster</name>
    <name type="common">Fruit fly</name>
    <dbReference type="NCBI Taxonomy" id="7227"/>
    <lineage>
        <taxon>Eukaryota</taxon>
        <taxon>Metazoa</taxon>
        <taxon>Ecdysozoa</taxon>
        <taxon>Arthropoda</taxon>
        <taxon>Hexapoda</taxon>
        <taxon>Insecta</taxon>
        <taxon>Pterygota</taxon>
        <taxon>Neoptera</taxon>
        <taxon>Endopterygota</taxon>
        <taxon>Diptera</taxon>
        <taxon>Brachycera</taxon>
        <taxon>Muscomorpha</taxon>
        <taxon>Ephydroidea</taxon>
        <taxon>Drosophilidae</taxon>
        <taxon>Drosophila</taxon>
        <taxon>Sophophora</taxon>
    </lineage>
</organism>
<dbReference type="PANTHER" id="PTHR13318">
    <property type="entry name" value="PARTNER OF PAIRED, ISOFORM B-RELATED"/>
    <property type="match status" value="1"/>
</dbReference>
<evidence type="ECO:0000313" key="1">
    <source>
        <dbReference type="EMBL" id="DAA03047.1"/>
    </source>
</evidence>
<proteinExistence type="predicted"/>
<dbReference type="AlphaFoldDB" id="Q6IL13"/>
<dbReference type="EMBL" id="BK002203">
    <property type="protein sequence ID" value="DAA03047.1"/>
    <property type="molecule type" value="Genomic_DNA"/>
</dbReference>
<dbReference type="SUPFAM" id="SSF52047">
    <property type="entry name" value="RNI-like"/>
    <property type="match status" value="2"/>
</dbReference>
<gene>
    <name evidence="1" type="ORF">HDC10779</name>
</gene>
<reference evidence="1" key="1">
    <citation type="journal article" date="2003" name="Genome Biol.">
        <title>An integrated gene annotation and transcriptional profiling approach towards the full gene content of the Drosophila genome.</title>
        <authorList>
            <person name="Hild M."/>
            <person name="Beckmann B."/>
            <person name="Haas S.A."/>
            <person name="Koch B."/>
            <person name="Solovyev V."/>
            <person name="Busold C."/>
            <person name="Fellenberg K."/>
            <person name="Boutros M."/>
            <person name="Vingron M."/>
            <person name="Sauer F."/>
            <person name="Hoheisel J.D."/>
            <person name="Paro R."/>
        </authorList>
    </citation>
    <scope>NUCLEOTIDE SEQUENCE</scope>
</reference>
<dbReference type="HOGENOM" id="CLU_064166_0_0_1"/>
<dbReference type="VEuPathDB" id="VectorBase:FBgn0264746"/>
<dbReference type="InterPro" id="IPR032675">
    <property type="entry name" value="LRR_dom_sf"/>
</dbReference>